<comment type="caution">
    <text evidence="2">The sequence shown here is derived from an EMBL/GenBank/DDBJ whole genome shotgun (WGS) entry which is preliminary data.</text>
</comment>
<feature type="chain" id="PRO_5014961057" evidence="1">
    <location>
        <begin position="22"/>
        <end position="159"/>
    </location>
</feature>
<dbReference type="Proteomes" id="UP000231456">
    <property type="component" value="Unassembled WGS sequence"/>
</dbReference>
<proteinExistence type="predicted"/>
<organism evidence="2 3">
    <name type="scientific">Candidatus Magasanikbacteria bacterium CG_4_9_14_0_2_um_filter_42_11</name>
    <dbReference type="NCBI Taxonomy" id="1974643"/>
    <lineage>
        <taxon>Bacteria</taxon>
        <taxon>Candidatus Magasanikiibacteriota</taxon>
    </lineage>
</organism>
<gene>
    <name evidence="2" type="ORF">CO030_01840</name>
</gene>
<sequence>MKPAGLIILALWLVLSGGAGCASASASRDADMTMVKETNESIVVMMIEETTVLGNFLLKSYQDLGVNPHQELPIDGKDLAAIVARFNTLLGQSAFHENTARLVSDDERRLLDLPGPPACKCNELVVENPIEGKIYYIYVHGGKPDFMGWWPSHRPDSTE</sequence>
<protein>
    <submittedName>
        <fullName evidence="2">Uncharacterized protein</fullName>
    </submittedName>
</protein>
<evidence type="ECO:0000256" key="1">
    <source>
        <dbReference type="SAM" id="SignalP"/>
    </source>
</evidence>
<reference evidence="3" key="1">
    <citation type="submission" date="2017-09" db="EMBL/GenBank/DDBJ databases">
        <title>Depth-based differentiation of microbial function through sediment-hosted aquifers and enrichment of novel symbionts in the deep terrestrial subsurface.</title>
        <authorList>
            <person name="Probst A.J."/>
            <person name="Ladd B."/>
            <person name="Jarett J.K."/>
            <person name="Geller-Mcgrath D.E."/>
            <person name="Sieber C.M.K."/>
            <person name="Emerson J.B."/>
            <person name="Anantharaman K."/>
            <person name="Thomas B.C."/>
            <person name="Malmstrom R."/>
            <person name="Stieglmeier M."/>
            <person name="Klingl A."/>
            <person name="Woyke T."/>
            <person name="Ryan C.M."/>
            <person name="Banfield J.F."/>
        </authorList>
    </citation>
    <scope>NUCLEOTIDE SEQUENCE [LARGE SCALE GENOMIC DNA]</scope>
</reference>
<dbReference type="PROSITE" id="PS51257">
    <property type="entry name" value="PROKAR_LIPOPROTEIN"/>
    <property type="match status" value="1"/>
</dbReference>
<accession>A0A2M8FA67</accession>
<dbReference type="AlphaFoldDB" id="A0A2M8FA67"/>
<evidence type="ECO:0000313" key="3">
    <source>
        <dbReference type="Proteomes" id="UP000231456"/>
    </source>
</evidence>
<feature type="signal peptide" evidence="1">
    <location>
        <begin position="1"/>
        <end position="21"/>
    </location>
</feature>
<keyword evidence="1" id="KW-0732">Signal</keyword>
<name>A0A2M8FA67_9BACT</name>
<evidence type="ECO:0000313" key="2">
    <source>
        <dbReference type="EMBL" id="PJC52630.1"/>
    </source>
</evidence>
<dbReference type="EMBL" id="PFRH01000063">
    <property type="protein sequence ID" value="PJC52630.1"/>
    <property type="molecule type" value="Genomic_DNA"/>
</dbReference>